<feature type="domain" description="F-box" evidence="1">
    <location>
        <begin position="41"/>
        <end position="84"/>
    </location>
</feature>
<name>A0A1B6P7U5_SORBI</name>
<dbReference type="Gramene" id="KXG21817">
    <property type="protein sequence ID" value="KXG21817"/>
    <property type="gene ID" value="SORBI_3009G111800"/>
</dbReference>
<sequence>MLLKFRDFARCFIGSKRAPASAARICANPCSPAAPVPAVPLPDNDDLLCEILLRLPPLPSSLPRASLVCKRWRRLVADPFFLRRFRQHHHRTPPPLLGYFFCDPHGPVFASTLAPPDCIPPERFSLPRQPAAGERLFFLGCRHGLALLINRRRLEAVVWDPVTGCQATVPYPPEFTTDNGAHCCRGTVLSTAATAATADGVGDEHCLRPFKVILIRTDVNNCCIRVFMCVYESKTGKWGNTISTIIPSPVWNLPNVLVGDTLCGFLQFPNGILEYDLERHSLGVIQTPKSLHAIDTSLFQVVRTQDGELGLAILSELSMELWGRRRKGGSSSSDGVVGWVLEKTIQLDNLLSLPRMNMVDSNLSATILAFDEDNNAIHLSTSTGGAFAIQLDSMQFTELFNVSRSGSYHFCHPYAGFYTAGVPRLSTA</sequence>
<accession>A0A1B6P7U5</accession>
<dbReference type="Proteomes" id="UP000000768">
    <property type="component" value="Chromosome 9"/>
</dbReference>
<dbReference type="Gene3D" id="1.20.1280.50">
    <property type="match status" value="1"/>
</dbReference>
<dbReference type="InterPro" id="IPR036047">
    <property type="entry name" value="F-box-like_dom_sf"/>
</dbReference>
<dbReference type="OMA" id="RICANPC"/>
<evidence type="ECO:0000259" key="1">
    <source>
        <dbReference type="SMART" id="SM00256"/>
    </source>
</evidence>
<dbReference type="AlphaFoldDB" id="A0A1B6P7U5"/>
<dbReference type="PANTHER" id="PTHR32133">
    <property type="entry name" value="OS07G0120400 PROTEIN"/>
    <property type="match status" value="1"/>
</dbReference>
<proteinExistence type="predicted"/>
<evidence type="ECO:0000313" key="2">
    <source>
        <dbReference type="EMBL" id="KXG21817.1"/>
    </source>
</evidence>
<reference evidence="3" key="2">
    <citation type="journal article" date="2018" name="Plant J.">
        <title>The Sorghum bicolor reference genome: improved assembly, gene annotations, a transcriptome atlas, and signatures of genome organization.</title>
        <authorList>
            <person name="McCormick R.F."/>
            <person name="Truong S.K."/>
            <person name="Sreedasyam A."/>
            <person name="Jenkins J."/>
            <person name="Shu S."/>
            <person name="Sims D."/>
            <person name="Kennedy M."/>
            <person name="Amirebrahimi M."/>
            <person name="Weers B.D."/>
            <person name="McKinley B."/>
            <person name="Mattison A."/>
            <person name="Morishige D.T."/>
            <person name="Grimwood J."/>
            <person name="Schmutz J."/>
            <person name="Mullet J.E."/>
        </authorList>
    </citation>
    <scope>NUCLEOTIDE SEQUENCE [LARGE SCALE GENOMIC DNA]</scope>
    <source>
        <strain evidence="3">cv. BTx623</strain>
    </source>
</reference>
<dbReference type="STRING" id="4558.A0A1B6P7U5"/>
<keyword evidence="3" id="KW-1185">Reference proteome</keyword>
<reference evidence="2 3" key="1">
    <citation type="journal article" date="2009" name="Nature">
        <title>The Sorghum bicolor genome and the diversification of grasses.</title>
        <authorList>
            <person name="Paterson A.H."/>
            <person name="Bowers J.E."/>
            <person name="Bruggmann R."/>
            <person name="Dubchak I."/>
            <person name="Grimwood J."/>
            <person name="Gundlach H."/>
            <person name="Haberer G."/>
            <person name="Hellsten U."/>
            <person name="Mitros T."/>
            <person name="Poliakov A."/>
            <person name="Schmutz J."/>
            <person name="Spannagl M."/>
            <person name="Tang H."/>
            <person name="Wang X."/>
            <person name="Wicker T."/>
            <person name="Bharti A.K."/>
            <person name="Chapman J."/>
            <person name="Feltus F.A."/>
            <person name="Gowik U."/>
            <person name="Grigoriev I.V."/>
            <person name="Lyons E."/>
            <person name="Maher C.A."/>
            <person name="Martis M."/>
            <person name="Narechania A."/>
            <person name="Otillar R.P."/>
            <person name="Penning B.W."/>
            <person name="Salamov A.A."/>
            <person name="Wang Y."/>
            <person name="Zhang L."/>
            <person name="Carpita N.C."/>
            <person name="Freeling M."/>
            <person name="Gingle A.R."/>
            <person name="Hash C.T."/>
            <person name="Keller B."/>
            <person name="Klein P."/>
            <person name="Kresovich S."/>
            <person name="McCann M.C."/>
            <person name="Ming R."/>
            <person name="Peterson D.G."/>
            <person name="Mehboob-ur-Rahman"/>
            <person name="Ware D."/>
            <person name="Westhoff P."/>
            <person name="Mayer K.F."/>
            <person name="Messing J."/>
            <person name="Rokhsar D.S."/>
        </authorList>
    </citation>
    <scope>NUCLEOTIDE SEQUENCE [LARGE SCALE GENOMIC DNA]</scope>
    <source>
        <strain evidence="3">cv. BTx623</strain>
    </source>
</reference>
<evidence type="ECO:0000313" key="3">
    <source>
        <dbReference type="Proteomes" id="UP000000768"/>
    </source>
</evidence>
<dbReference type="PANTHER" id="PTHR32133:SF398">
    <property type="entry name" value="F-BOX DOMAIN-CONTAINING PROTEIN"/>
    <property type="match status" value="1"/>
</dbReference>
<dbReference type="Pfam" id="PF00646">
    <property type="entry name" value="F-box"/>
    <property type="match status" value="1"/>
</dbReference>
<dbReference type="SUPFAM" id="SSF81383">
    <property type="entry name" value="F-box domain"/>
    <property type="match status" value="1"/>
</dbReference>
<organism evidence="2 3">
    <name type="scientific">Sorghum bicolor</name>
    <name type="common">Sorghum</name>
    <name type="synonym">Sorghum vulgare</name>
    <dbReference type="NCBI Taxonomy" id="4558"/>
    <lineage>
        <taxon>Eukaryota</taxon>
        <taxon>Viridiplantae</taxon>
        <taxon>Streptophyta</taxon>
        <taxon>Embryophyta</taxon>
        <taxon>Tracheophyta</taxon>
        <taxon>Spermatophyta</taxon>
        <taxon>Magnoliopsida</taxon>
        <taxon>Liliopsida</taxon>
        <taxon>Poales</taxon>
        <taxon>Poaceae</taxon>
        <taxon>PACMAD clade</taxon>
        <taxon>Panicoideae</taxon>
        <taxon>Andropogonodae</taxon>
        <taxon>Andropogoneae</taxon>
        <taxon>Sorghinae</taxon>
        <taxon>Sorghum</taxon>
    </lineage>
</organism>
<dbReference type="InParanoid" id="A0A1B6P7U5"/>
<dbReference type="SMART" id="SM00256">
    <property type="entry name" value="FBOX"/>
    <property type="match status" value="1"/>
</dbReference>
<dbReference type="InterPro" id="IPR001810">
    <property type="entry name" value="F-box_dom"/>
</dbReference>
<dbReference type="EMBL" id="CM000768">
    <property type="protein sequence ID" value="KXG21817.1"/>
    <property type="molecule type" value="Genomic_DNA"/>
</dbReference>
<protein>
    <recommendedName>
        <fullName evidence="1">F-box domain-containing protein</fullName>
    </recommendedName>
</protein>
<gene>
    <name evidence="2" type="ORF">SORBI_3009G111800</name>
</gene>
<dbReference type="OrthoDB" id="617920at2759"/>